<name>A0A8T2UF61_CERRI</name>
<dbReference type="PANTHER" id="PTHR33210">
    <property type="entry name" value="PROTODERMAL FACTOR 1"/>
    <property type="match status" value="1"/>
</dbReference>
<evidence type="ECO:0000313" key="2">
    <source>
        <dbReference type="EMBL" id="KAH7432145.1"/>
    </source>
</evidence>
<feature type="signal peptide" evidence="1">
    <location>
        <begin position="1"/>
        <end position="32"/>
    </location>
</feature>
<accession>A0A8T2UF61</accession>
<dbReference type="EMBL" id="CM035412">
    <property type="protein sequence ID" value="KAH7432145.1"/>
    <property type="molecule type" value="Genomic_DNA"/>
</dbReference>
<dbReference type="Pfam" id="PF01190">
    <property type="entry name" value="Pollen_Ole_e_1"/>
    <property type="match status" value="1"/>
</dbReference>
<keyword evidence="1" id="KW-0732">Signal</keyword>
<protein>
    <recommendedName>
        <fullName evidence="4">Pollen Ole e 1 allergen and extensin family protein</fullName>
    </recommendedName>
</protein>
<reference evidence="2" key="1">
    <citation type="submission" date="2021-08" db="EMBL/GenBank/DDBJ databases">
        <title>WGS assembly of Ceratopteris richardii.</title>
        <authorList>
            <person name="Marchant D.B."/>
            <person name="Chen G."/>
            <person name="Jenkins J."/>
            <person name="Shu S."/>
            <person name="Leebens-Mack J."/>
            <person name="Grimwood J."/>
            <person name="Schmutz J."/>
            <person name="Soltis P."/>
            <person name="Soltis D."/>
            <person name="Chen Z.-H."/>
        </authorList>
    </citation>
    <scope>NUCLEOTIDE SEQUENCE</scope>
    <source>
        <strain evidence="2">Whitten #5841</strain>
        <tissue evidence="2">Leaf</tissue>
    </source>
</reference>
<keyword evidence="3" id="KW-1185">Reference proteome</keyword>
<evidence type="ECO:0000313" key="3">
    <source>
        <dbReference type="Proteomes" id="UP000825935"/>
    </source>
</evidence>
<dbReference type="InterPro" id="IPR039923">
    <property type="entry name" value="Protodermal_1"/>
</dbReference>
<dbReference type="PANTHER" id="PTHR33210:SF24">
    <property type="entry name" value="POLLEN OLE E 1 ALLERGEN AND EXTENSIN FAMILY PROTEIN"/>
    <property type="match status" value="1"/>
</dbReference>
<dbReference type="OMA" id="KCYWRAV"/>
<evidence type="ECO:0000256" key="1">
    <source>
        <dbReference type="SAM" id="SignalP"/>
    </source>
</evidence>
<organism evidence="2 3">
    <name type="scientific">Ceratopteris richardii</name>
    <name type="common">Triangle waterfern</name>
    <dbReference type="NCBI Taxonomy" id="49495"/>
    <lineage>
        <taxon>Eukaryota</taxon>
        <taxon>Viridiplantae</taxon>
        <taxon>Streptophyta</taxon>
        <taxon>Embryophyta</taxon>
        <taxon>Tracheophyta</taxon>
        <taxon>Polypodiopsida</taxon>
        <taxon>Polypodiidae</taxon>
        <taxon>Polypodiales</taxon>
        <taxon>Pteridineae</taxon>
        <taxon>Pteridaceae</taxon>
        <taxon>Parkerioideae</taxon>
        <taxon>Ceratopteris</taxon>
    </lineage>
</organism>
<comment type="caution">
    <text evidence="2">The sequence shown here is derived from an EMBL/GenBank/DDBJ whole genome shotgun (WGS) entry which is preliminary data.</text>
</comment>
<gene>
    <name evidence="2" type="ORF">KP509_07G010300</name>
</gene>
<dbReference type="Proteomes" id="UP000825935">
    <property type="component" value="Chromosome 7"/>
</dbReference>
<sequence>MERGTRYSAQLLMPLLPYLCSLLLVFAASASADMVTVSGTVYCDQCLEGHRTMYALPLNGARVLMECKDRTGRVTLSKTARTSMVGIYSIRFQSKPLSDMGTCSVKLAGTSPRSSCAAPGVMNRPLSLSIKLFGMAAYNADGLFFKPSKPMSFCPKAKKTSAPSPKLSLPPLPFAKLSACTAQDWMNPKYRCYWRTWSPKTPIGLWYGPAANKRYGSSMTLEQGLRGSGEINRVLLRESIAATLNAFNSLPFYYNAVQVNYYFNQALAGSSKDVQKWALNFKRANSGYNGKARCLMTPCK</sequence>
<dbReference type="OrthoDB" id="1909008at2759"/>
<feature type="chain" id="PRO_5035801161" description="Pollen Ole e 1 allergen and extensin family protein" evidence="1">
    <location>
        <begin position="33"/>
        <end position="300"/>
    </location>
</feature>
<dbReference type="AlphaFoldDB" id="A0A8T2UF61"/>
<evidence type="ECO:0008006" key="4">
    <source>
        <dbReference type="Google" id="ProtNLM"/>
    </source>
</evidence>
<proteinExistence type="predicted"/>